<sequence>MMLARHVSTDEDHRWSAEGREVERARQQDQANRAAITVAGHSTDAVECRELLEMLGLEPESVRPDSASPAN</sequence>
<keyword evidence="3" id="KW-1185">Reference proteome</keyword>
<feature type="region of interest" description="Disordered" evidence="1">
    <location>
        <begin position="1"/>
        <end position="30"/>
    </location>
</feature>
<dbReference type="RefSeq" id="WP_089303151.1">
    <property type="nucleotide sequence ID" value="NZ_FZNW01000025.1"/>
</dbReference>
<protein>
    <submittedName>
        <fullName evidence="2">Uncharacterized protein</fullName>
    </submittedName>
</protein>
<evidence type="ECO:0000313" key="3">
    <source>
        <dbReference type="Proteomes" id="UP000198348"/>
    </source>
</evidence>
<accession>A0A238ZV56</accession>
<evidence type="ECO:0000313" key="2">
    <source>
        <dbReference type="EMBL" id="SNR86664.1"/>
    </source>
</evidence>
<proteinExistence type="predicted"/>
<reference evidence="3" key="1">
    <citation type="submission" date="2017-06" db="EMBL/GenBank/DDBJ databases">
        <authorList>
            <person name="Varghese N."/>
            <person name="Submissions S."/>
        </authorList>
    </citation>
    <scope>NUCLEOTIDE SEQUENCE [LARGE SCALE GENOMIC DNA]</scope>
    <source>
        <strain evidence="3">DSM 45207</strain>
    </source>
</reference>
<dbReference type="AlphaFoldDB" id="A0A238ZV56"/>
<dbReference type="EMBL" id="FZNW01000025">
    <property type="protein sequence ID" value="SNR86664.1"/>
    <property type="molecule type" value="Genomic_DNA"/>
</dbReference>
<dbReference type="OrthoDB" id="4560958at2"/>
<dbReference type="Proteomes" id="UP000198348">
    <property type="component" value="Unassembled WGS sequence"/>
</dbReference>
<organism evidence="2 3">
    <name type="scientific">Haloechinothrix alba</name>
    <dbReference type="NCBI Taxonomy" id="664784"/>
    <lineage>
        <taxon>Bacteria</taxon>
        <taxon>Bacillati</taxon>
        <taxon>Actinomycetota</taxon>
        <taxon>Actinomycetes</taxon>
        <taxon>Pseudonocardiales</taxon>
        <taxon>Pseudonocardiaceae</taxon>
        <taxon>Haloechinothrix</taxon>
    </lineage>
</organism>
<evidence type="ECO:0000256" key="1">
    <source>
        <dbReference type="SAM" id="MobiDB-lite"/>
    </source>
</evidence>
<name>A0A238ZV56_9PSEU</name>
<gene>
    <name evidence="2" type="ORF">SAMN06265360_12525</name>
</gene>
<feature type="compositionally biased region" description="Basic and acidic residues" evidence="1">
    <location>
        <begin position="7"/>
        <end position="27"/>
    </location>
</feature>